<accession>A0A9E6PTX3</accession>
<sequence>MIDELKEKLLMELARLERPWESKKEYGSEGAVLSWLPVAKLCGGRFLLGLTSGGIWARSTESFVYTFGDEAECVFFFAYTRGFSRSSALQDDRWA</sequence>
<gene>
    <name evidence="1" type="ORF">HU772_016890</name>
</gene>
<evidence type="ECO:0000313" key="2">
    <source>
        <dbReference type="Proteomes" id="UP000633418"/>
    </source>
</evidence>
<reference evidence="1 2" key="1">
    <citation type="journal article" date="2020" name="Microorganisms">
        <title>Reliable Identification of Environmental Pseudomonas Isolates Using the rpoD Gene.</title>
        <authorList>
            <consortium name="The Broad Institute Genome Sequencing Platform"/>
            <person name="Girard L."/>
            <person name="Lood C."/>
            <person name="Rokni-Zadeh H."/>
            <person name="van Noort V."/>
            <person name="Lavigne R."/>
            <person name="De Mot R."/>
        </authorList>
    </citation>
    <scope>NUCLEOTIDE SEQUENCE [LARGE SCALE GENOMIC DNA]</scope>
    <source>
        <strain evidence="1 2">RW9S1A</strain>
    </source>
</reference>
<dbReference type="RefSeq" id="WP_186661052.1">
    <property type="nucleotide sequence ID" value="NZ_CP077095.1"/>
</dbReference>
<dbReference type="AlphaFoldDB" id="A0A9E6PTX3"/>
<organism evidence="1 2">
    <name type="scientific">Pseudomonas xantholysinigenes</name>
    <dbReference type="NCBI Taxonomy" id="2745490"/>
    <lineage>
        <taxon>Bacteria</taxon>
        <taxon>Pseudomonadati</taxon>
        <taxon>Pseudomonadota</taxon>
        <taxon>Gammaproteobacteria</taxon>
        <taxon>Pseudomonadales</taxon>
        <taxon>Pseudomonadaceae</taxon>
        <taxon>Pseudomonas</taxon>
    </lineage>
</organism>
<keyword evidence="2" id="KW-1185">Reference proteome</keyword>
<proteinExistence type="predicted"/>
<dbReference type="EMBL" id="CP077095">
    <property type="protein sequence ID" value="QXI37018.1"/>
    <property type="molecule type" value="Genomic_DNA"/>
</dbReference>
<dbReference type="Proteomes" id="UP000633418">
    <property type="component" value="Chromosome"/>
</dbReference>
<reference evidence="1 2" key="2">
    <citation type="journal article" date="2021" name="Microorganisms">
        <title>The Ever-Expanding Pseudomonas Genus: Description of 43 New Species and Partition of the Pseudomonas putida Group.</title>
        <authorList>
            <person name="Girard L."/>
            <person name="Lood C."/>
            <person name="Hofte M."/>
            <person name="Vandamme P."/>
            <person name="Rokni-Zadeh H."/>
            <person name="van Noort V."/>
            <person name="Lavigne R."/>
            <person name="De Mot R."/>
        </authorList>
    </citation>
    <scope>NUCLEOTIDE SEQUENCE [LARGE SCALE GENOMIC DNA]</scope>
    <source>
        <strain evidence="1 2">RW9S1A</strain>
    </source>
</reference>
<dbReference type="KEGG" id="pxn:HU772_016890"/>
<name>A0A9E6PTX3_9PSED</name>
<evidence type="ECO:0000313" key="1">
    <source>
        <dbReference type="EMBL" id="QXI37018.1"/>
    </source>
</evidence>
<protein>
    <submittedName>
        <fullName evidence="1">Uncharacterized protein</fullName>
    </submittedName>
</protein>